<name>C0QME2_DESAH</name>
<gene>
    <name evidence="1" type="ordered locus">HRM2_33840</name>
</gene>
<dbReference type="RefSeq" id="WP_015905221.1">
    <property type="nucleotide sequence ID" value="NC_012108.1"/>
</dbReference>
<dbReference type="KEGG" id="dat:HRM2_33840"/>
<accession>C0QME2</accession>
<evidence type="ECO:0000313" key="2">
    <source>
        <dbReference type="Proteomes" id="UP000000442"/>
    </source>
</evidence>
<sequence>MATTKPKRPESDAPPQALSLSDLFGALSRAFIAATVNHYATMTYWKQACKDNPVLSDDHPHGMKIVSAQVPLSVAVAQKTANPPRVEQRTKTIIAEPIISDDPKSKRQEATRVIYAVLAREGKLSFSNAQRLTDLDKTIKMNLPDTKKQIDKQFLSDLQRDFLTQPAGNLETSLLYRAAYAMCISCVFASLSRERRKVL</sequence>
<reference evidence="1 2" key="1">
    <citation type="journal article" date="2009" name="Environ. Microbiol.">
        <title>Genome sequence of Desulfobacterium autotrophicum HRM2, a marine sulfate reducer oxidizing organic carbon completely to carbon dioxide.</title>
        <authorList>
            <person name="Strittmatter A.W."/>
            <person name="Liesegang H."/>
            <person name="Rabus R."/>
            <person name="Decker I."/>
            <person name="Amann J."/>
            <person name="Andres S."/>
            <person name="Henne A."/>
            <person name="Fricke W.F."/>
            <person name="Martinez-Arias R."/>
            <person name="Bartels D."/>
            <person name="Goesmann A."/>
            <person name="Krause L."/>
            <person name="Puehler A."/>
            <person name="Klenk H.P."/>
            <person name="Richter M."/>
            <person name="Schuler M."/>
            <person name="Gloeckner F.O."/>
            <person name="Meyerdierks A."/>
            <person name="Gottschalk G."/>
            <person name="Amann R."/>
        </authorList>
    </citation>
    <scope>NUCLEOTIDE SEQUENCE [LARGE SCALE GENOMIC DNA]</scope>
    <source>
        <strain evidence="2">ATCC 43914 / DSM 3382 / HRM2</strain>
    </source>
</reference>
<proteinExistence type="predicted"/>
<protein>
    <submittedName>
        <fullName evidence="1">Uncharacterized protein</fullName>
    </submittedName>
</protein>
<keyword evidence="2" id="KW-1185">Reference proteome</keyword>
<dbReference type="EMBL" id="CP001087">
    <property type="protein sequence ID" value="ACN16459.1"/>
    <property type="molecule type" value="Genomic_DNA"/>
</dbReference>
<dbReference type="STRING" id="177437.HRM2_33840"/>
<organism evidence="1 2">
    <name type="scientific">Desulforapulum autotrophicum (strain ATCC 43914 / DSM 3382 / VKM B-1955 / HRM2)</name>
    <name type="common">Desulfobacterium autotrophicum</name>
    <dbReference type="NCBI Taxonomy" id="177437"/>
    <lineage>
        <taxon>Bacteria</taxon>
        <taxon>Pseudomonadati</taxon>
        <taxon>Thermodesulfobacteriota</taxon>
        <taxon>Desulfobacteria</taxon>
        <taxon>Desulfobacterales</taxon>
        <taxon>Desulfobacteraceae</taxon>
        <taxon>Desulforapulum</taxon>
    </lineage>
</organism>
<dbReference type="HOGENOM" id="CLU_1370239_0_0_7"/>
<dbReference type="Proteomes" id="UP000000442">
    <property type="component" value="Chromosome"/>
</dbReference>
<evidence type="ECO:0000313" key="1">
    <source>
        <dbReference type="EMBL" id="ACN16459.1"/>
    </source>
</evidence>
<dbReference type="AlphaFoldDB" id="C0QME2"/>